<feature type="region of interest" description="Disordered" evidence="1">
    <location>
        <begin position="25"/>
        <end position="53"/>
    </location>
</feature>
<proteinExistence type="predicted"/>
<accession>A0A8J3RS98</accession>
<dbReference type="Proteomes" id="UP000616724">
    <property type="component" value="Unassembled WGS sequence"/>
</dbReference>
<sequence length="66" mass="6985">MPERDGLAARMAYGAGRVLIVKGSGESDDAHAGSTHDSVSLHKRAPRRRLTADGGLRRCAQAIRSA</sequence>
<protein>
    <submittedName>
        <fullName evidence="2">Uncharacterized protein</fullName>
    </submittedName>
</protein>
<keyword evidence="3" id="KW-1185">Reference proteome</keyword>
<organism evidence="2 3">
    <name type="scientific">Planobispora longispora</name>
    <dbReference type="NCBI Taxonomy" id="28887"/>
    <lineage>
        <taxon>Bacteria</taxon>
        <taxon>Bacillati</taxon>
        <taxon>Actinomycetota</taxon>
        <taxon>Actinomycetes</taxon>
        <taxon>Streptosporangiales</taxon>
        <taxon>Streptosporangiaceae</taxon>
        <taxon>Planobispora</taxon>
    </lineage>
</organism>
<comment type="caution">
    <text evidence="2">The sequence shown here is derived from an EMBL/GenBank/DDBJ whole genome shotgun (WGS) entry which is preliminary data.</text>
</comment>
<evidence type="ECO:0000313" key="2">
    <source>
        <dbReference type="EMBL" id="GIH78957.1"/>
    </source>
</evidence>
<name>A0A8J3RS98_9ACTN</name>
<dbReference type="EMBL" id="BOOH01000045">
    <property type="protein sequence ID" value="GIH78957.1"/>
    <property type="molecule type" value="Genomic_DNA"/>
</dbReference>
<evidence type="ECO:0000256" key="1">
    <source>
        <dbReference type="SAM" id="MobiDB-lite"/>
    </source>
</evidence>
<reference evidence="2 3" key="1">
    <citation type="submission" date="2021-01" db="EMBL/GenBank/DDBJ databases">
        <title>Whole genome shotgun sequence of Planobispora longispora NBRC 13918.</title>
        <authorList>
            <person name="Komaki H."/>
            <person name="Tamura T."/>
        </authorList>
    </citation>
    <scope>NUCLEOTIDE SEQUENCE [LARGE SCALE GENOMIC DNA]</scope>
    <source>
        <strain evidence="2 3">NBRC 13918</strain>
    </source>
</reference>
<gene>
    <name evidence="2" type="ORF">Plo01_53860</name>
</gene>
<dbReference type="AlphaFoldDB" id="A0A8J3RS98"/>
<evidence type="ECO:0000313" key="3">
    <source>
        <dbReference type="Proteomes" id="UP000616724"/>
    </source>
</evidence>